<feature type="region of interest" description="Disordered" evidence="1">
    <location>
        <begin position="62"/>
        <end position="95"/>
    </location>
</feature>
<keyword evidence="3" id="KW-1185">Reference proteome</keyword>
<dbReference type="VEuPathDB" id="VectorBase:GBRI014009"/>
<accession>A0A1A9WC23</accession>
<dbReference type="AlphaFoldDB" id="A0A1A9WC23"/>
<dbReference type="Proteomes" id="UP000091820">
    <property type="component" value="Unassembled WGS sequence"/>
</dbReference>
<reference evidence="3" key="1">
    <citation type="submission" date="2014-03" db="EMBL/GenBank/DDBJ databases">
        <authorList>
            <person name="Aksoy S."/>
            <person name="Warren W."/>
            <person name="Wilson R.K."/>
        </authorList>
    </citation>
    <scope>NUCLEOTIDE SEQUENCE [LARGE SCALE GENOMIC DNA]</scope>
    <source>
        <strain evidence="3">IAEA</strain>
    </source>
</reference>
<organism evidence="2 3">
    <name type="scientific">Glossina brevipalpis</name>
    <dbReference type="NCBI Taxonomy" id="37001"/>
    <lineage>
        <taxon>Eukaryota</taxon>
        <taxon>Metazoa</taxon>
        <taxon>Ecdysozoa</taxon>
        <taxon>Arthropoda</taxon>
        <taxon>Hexapoda</taxon>
        <taxon>Insecta</taxon>
        <taxon>Pterygota</taxon>
        <taxon>Neoptera</taxon>
        <taxon>Endopterygota</taxon>
        <taxon>Diptera</taxon>
        <taxon>Brachycera</taxon>
        <taxon>Muscomorpha</taxon>
        <taxon>Hippoboscoidea</taxon>
        <taxon>Glossinidae</taxon>
        <taxon>Glossina</taxon>
    </lineage>
</organism>
<evidence type="ECO:0000256" key="1">
    <source>
        <dbReference type="SAM" id="MobiDB-lite"/>
    </source>
</evidence>
<dbReference type="EnsemblMetazoa" id="GBRI014009-RA">
    <property type="protein sequence ID" value="GBRI014009-PA"/>
    <property type="gene ID" value="GBRI014009"/>
</dbReference>
<sequence length="95" mass="11005">MALIGYLKFKRDLWSDFLTYLLDDSDESVDNNRNDDDKYLICRNCEVIVTASEGVDQKPGIVEERKKPCMNTEMKPEDKKPAEALENKENNDDET</sequence>
<reference evidence="2" key="2">
    <citation type="submission" date="2020-05" db="UniProtKB">
        <authorList>
            <consortium name="EnsemblMetazoa"/>
        </authorList>
    </citation>
    <scope>IDENTIFICATION</scope>
    <source>
        <strain evidence="2">IAEA</strain>
    </source>
</reference>
<protein>
    <submittedName>
        <fullName evidence="2">Uncharacterized protein</fullName>
    </submittedName>
</protein>
<proteinExistence type="predicted"/>
<feature type="compositionally biased region" description="Basic and acidic residues" evidence="1">
    <location>
        <begin position="74"/>
        <end position="95"/>
    </location>
</feature>
<name>A0A1A9WC23_9MUSC</name>
<evidence type="ECO:0000313" key="3">
    <source>
        <dbReference type="Proteomes" id="UP000091820"/>
    </source>
</evidence>
<evidence type="ECO:0000313" key="2">
    <source>
        <dbReference type="EnsemblMetazoa" id="GBRI014009-PA"/>
    </source>
</evidence>